<organism evidence="19 20">
    <name type="scientific">Pseudomonas agarici</name>
    <dbReference type="NCBI Taxonomy" id="46677"/>
    <lineage>
        <taxon>Bacteria</taxon>
        <taxon>Pseudomonadati</taxon>
        <taxon>Pseudomonadota</taxon>
        <taxon>Gammaproteobacteria</taxon>
        <taxon>Pseudomonadales</taxon>
        <taxon>Pseudomonadaceae</taxon>
        <taxon>Pseudomonas</taxon>
    </lineage>
</organism>
<dbReference type="RefSeq" id="WP_017133504.1">
    <property type="nucleotide sequence ID" value="NZ_CP014135.1"/>
</dbReference>
<keyword evidence="20" id="KW-1185">Reference proteome</keyword>
<comment type="function">
    <text evidence="1 18">This protein is a component of the acetyl coenzyme A carboxylase complex; first, biotin carboxylase catalyzes the carboxylation of the carrier protein and then the transcarboxylase transfers the carboxyl group to form malonyl-CoA.</text>
</comment>
<keyword evidence="7 18" id="KW-0436">Ligase</keyword>
<dbReference type="SMART" id="SM00878">
    <property type="entry name" value="Biotin_carb_C"/>
    <property type="match status" value="1"/>
</dbReference>
<dbReference type="NCBIfam" id="TIGR00514">
    <property type="entry name" value="accC"/>
    <property type="match status" value="1"/>
</dbReference>
<evidence type="ECO:0000256" key="9">
    <source>
        <dbReference type="ARBA" id="ARBA00022741"/>
    </source>
</evidence>
<dbReference type="InterPro" id="IPR004549">
    <property type="entry name" value="Acetyl_CoA_COase_biotin_COase"/>
</dbReference>
<dbReference type="FunFam" id="3.40.50.20:FF:000010">
    <property type="entry name" value="Propionyl-CoA carboxylase subunit alpha"/>
    <property type="match status" value="1"/>
</dbReference>
<dbReference type="SUPFAM" id="SSF51246">
    <property type="entry name" value="Rudiment single hybrid motif"/>
    <property type="match status" value="1"/>
</dbReference>
<keyword evidence="13 18" id="KW-0443">Lipid metabolism</keyword>
<keyword evidence="10 18" id="KW-0276">Fatty acid metabolism</keyword>
<dbReference type="PROSITE" id="PS00867">
    <property type="entry name" value="CPSASE_2"/>
    <property type="match status" value="1"/>
</dbReference>
<gene>
    <name evidence="19" type="ORF">AWM79_20190</name>
</gene>
<dbReference type="GO" id="GO:2001295">
    <property type="term" value="P:malonyl-CoA biosynthetic process"/>
    <property type="evidence" value="ECO:0007669"/>
    <property type="project" value="UniProtKB-UniPathway"/>
</dbReference>
<dbReference type="GO" id="GO:0004075">
    <property type="term" value="F:biotin carboxylase activity"/>
    <property type="evidence" value="ECO:0007669"/>
    <property type="project" value="UniProtKB-EC"/>
</dbReference>
<evidence type="ECO:0000256" key="7">
    <source>
        <dbReference type="ARBA" id="ARBA00022598"/>
    </source>
</evidence>
<dbReference type="EMBL" id="CP014135">
    <property type="protein sequence ID" value="AMB87486.1"/>
    <property type="molecule type" value="Genomic_DNA"/>
</dbReference>
<comment type="subunit">
    <text evidence="3 18">Acetyl-CoA carboxylase is a heterohexamer of biotin carboxyl carrier protein, biotin carboxylase and the two subunits of carboxyl transferase in a 2:2 complex.</text>
</comment>
<dbReference type="AlphaFoldDB" id="A0A0X1T5W6"/>
<dbReference type="GO" id="GO:0006633">
    <property type="term" value="P:fatty acid biosynthetic process"/>
    <property type="evidence" value="ECO:0007669"/>
    <property type="project" value="UniProtKB-KW"/>
</dbReference>
<dbReference type="Pfam" id="PF00289">
    <property type="entry name" value="Biotin_carb_N"/>
    <property type="match status" value="1"/>
</dbReference>
<dbReference type="InterPro" id="IPR005482">
    <property type="entry name" value="Biotin_COase_C"/>
</dbReference>
<comment type="pathway">
    <text evidence="2 18">Lipid metabolism; malonyl-CoA biosynthesis; malonyl-CoA from acetyl-CoA: step 1/1.</text>
</comment>
<dbReference type="STRING" id="46677.AWM79_20190"/>
<reference evidence="19 20" key="1">
    <citation type="submission" date="2016-01" db="EMBL/GenBank/DDBJ databases">
        <authorList>
            <person name="McClelland M."/>
            <person name="Jain A."/>
            <person name="Saraogi P."/>
            <person name="Mendelson R."/>
            <person name="Westerman R."/>
            <person name="SanMiguel P."/>
            <person name="Csonka L."/>
        </authorList>
    </citation>
    <scope>NUCLEOTIDE SEQUENCE [LARGE SCALE GENOMIC DNA]</scope>
    <source>
        <strain evidence="19 20">NCPPB 2472</strain>
    </source>
</reference>
<dbReference type="PROSITE" id="PS50979">
    <property type="entry name" value="BC"/>
    <property type="match status" value="1"/>
</dbReference>
<dbReference type="PROSITE" id="PS50975">
    <property type="entry name" value="ATP_GRASP"/>
    <property type="match status" value="1"/>
</dbReference>
<dbReference type="PROSITE" id="PS00866">
    <property type="entry name" value="CPSASE_1"/>
    <property type="match status" value="1"/>
</dbReference>
<dbReference type="OrthoDB" id="9763189at2"/>
<evidence type="ECO:0000313" key="20">
    <source>
        <dbReference type="Proteomes" id="UP000063229"/>
    </source>
</evidence>
<keyword evidence="11 18" id="KW-0067">ATP-binding</keyword>
<dbReference type="PANTHER" id="PTHR48095">
    <property type="entry name" value="PYRUVATE CARBOXYLASE SUBUNIT A"/>
    <property type="match status" value="1"/>
</dbReference>
<dbReference type="InterPro" id="IPR013815">
    <property type="entry name" value="ATP_grasp_subdomain_1"/>
</dbReference>
<name>A0A0X1T5W6_PSEAA</name>
<evidence type="ECO:0000256" key="2">
    <source>
        <dbReference type="ARBA" id="ARBA00004956"/>
    </source>
</evidence>
<dbReference type="Gene3D" id="3.30.1490.20">
    <property type="entry name" value="ATP-grasp fold, A domain"/>
    <property type="match status" value="1"/>
</dbReference>
<evidence type="ECO:0000256" key="14">
    <source>
        <dbReference type="ARBA" id="ARBA00023160"/>
    </source>
</evidence>
<evidence type="ECO:0000256" key="13">
    <source>
        <dbReference type="ARBA" id="ARBA00023098"/>
    </source>
</evidence>
<evidence type="ECO:0000256" key="5">
    <source>
        <dbReference type="ARBA" id="ARBA00017242"/>
    </source>
</evidence>
<evidence type="ECO:0000256" key="1">
    <source>
        <dbReference type="ARBA" id="ARBA00003761"/>
    </source>
</evidence>
<keyword evidence="8" id="KW-0479">Metal-binding</keyword>
<sequence>MSQPLFDSVLIANRGEIALRILRAARELNLRTVAVYSQADAELRHVALADQALCIGPACAADSYLDAKRLLRAAALTGAGAIHPGYGFLAEHAGFAAAVEDAGRVFVGPTSASIRLMGDKVSAKQAMLEAGVPCVPGSPGALADDKTQVQHLAQSCGYPLIVKASAGGGGRGMRIVRSAAELDEAVVITREEASRTFGNPEVYLEKFLEHPRHIEIQVLADNFGNAVWLGERDCSMQRRHQKIIEEAPAVGIDRDAIERIGECCVTACQLIGYRGAGTFEFLYENGEFFFIEMNTRVQVEHPITELVTGVDIVREQLLIALGQPLSICQSQIRIQGHAIECRINAEDPLSFAPAPGRVASWIAPGGPGIRVDSHLYTGYQVPPFYDSLVAKFVAHGATRAQAIARMSGALRDAELTGIKSNIALHQRLMAEPGFAAGGFDIHHLERYLHQPEVSQ</sequence>
<dbReference type="InterPro" id="IPR011761">
    <property type="entry name" value="ATP-grasp"/>
</dbReference>
<dbReference type="GO" id="GO:0005524">
    <property type="term" value="F:ATP binding"/>
    <property type="evidence" value="ECO:0007669"/>
    <property type="project" value="UniProtKB-UniRule"/>
</dbReference>
<evidence type="ECO:0000256" key="6">
    <source>
        <dbReference type="ARBA" id="ARBA00022516"/>
    </source>
</evidence>
<dbReference type="SUPFAM" id="SSF52440">
    <property type="entry name" value="PreATP-grasp domain"/>
    <property type="match status" value="1"/>
</dbReference>
<evidence type="ECO:0000256" key="16">
    <source>
        <dbReference type="ARBA" id="ARBA00033786"/>
    </source>
</evidence>
<dbReference type="InterPro" id="IPR011764">
    <property type="entry name" value="Biotin_carboxylation_dom"/>
</dbReference>
<evidence type="ECO:0000256" key="4">
    <source>
        <dbReference type="ARBA" id="ARBA00013263"/>
    </source>
</evidence>
<protein>
    <recommendedName>
        <fullName evidence="5 18">Biotin carboxylase</fullName>
        <ecNumber evidence="4 18">6.3.4.14</ecNumber>
    </recommendedName>
    <alternativeName>
        <fullName evidence="16 18">Acetyl-coenzyme A carboxylase biotin carboxylase subunit A</fullName>
    </alternativeName>
</protein>
<evidence type="ECO:0000313" key="19">
    <source>
        <dbReference type="EMBL" id="AMB87486.1"/>
    </source>
</evidence>
<dbReference type="PANTHER" id="PTHR48095:SF2">
    <property type="entry name" value="BIOTIN CARBOXYLASE, CHLOROPLASTIC"/>
    <property type="match status" value="1"/>
</dbReference>
<evidence type="ECO:0000256" key="11">
    <source>
        <dbReference type="ARBA" id="ARBA00022840"/>
    </source>
</evidence>
<dbReference type="InterPro" id="IPR005481">
    <property type="entry name" value="BC-like_N"/>
</dbReference>
<dbReference type="NCBIfam" id="NF006367">
    <property type="entry name" value="PRK08591.1"/>
    <property type="match status" value="1"/>
</dbReference>
<evidence type="ECO:0000256" key="3">
    <source>
        <dbReference type="ARBA" id="ARBA00011750"/>
    </source>
</evidence>
<keyword evidence="12" id="KW-0460">Magnesium</keyword>
<keyword evidence="9 18" id="KW-0547">Nucleotide-binding</keyword>
<dbReference type="KEGG" id="pagb:AWM79_20190"/>
<keyword evidence="15 18" id="KW-0092">Biotin</keyword>
<evidence type="ECO:0000256" key="8">
    <source>
        <dbReference type="ARBA" id="ARBA00022723"/>
    </source>
</evidence>
<dbReference type="EC" id="6.3.4.14" evidence="4 18"/>
<evidence type="ECO:0000256" key="17">
    <source>
        <dbReference type="ARBA" id="ARBA00048600"/>
    </source>
</evidence>
<dbReference type="UniPathway" id="UPA00655">
    <property type="reaction ID" value="UER00711"/>
</dbReference>
<dbReference type="InterPro" id="IPR016185">
    <property type="entry name" value="PreATP-grasp_dom_sf"/>
</dbReference>
<evidence type="ECO:0000256" key="10">
    <source>
        <dbReference type="ARBA" id="ARBA00022832"/>
    </source>
</evidence>
<keyword evidence="6 18" id="KW-0444">Lipid biosynthesis</keyword>
<dbReference type="Proteomes" id="UP000063229">
    <property type="component" value="Chromosome"/>
</dbReference>
<dbReference type="Gene3D" id="3.30.470.20">
    <property type="entry name" value="ATP-grasp fold, B domain"/>
    <property type="match status" value="2"/>
</dbReference>
<evidence type="ECO:0000256" key="12">
    <source>
        <dbReference type="ARBA" id="ARBA00022842"/>
    </source>
</evidence>
<dbReference type="GO" id="GO:0046872">
    <property type="term" value="F:metal ion binding"/>
    <property type="evidence" value="ECO:0007669"/>
    <property type="project" value="UniProtKB-KW"/>
</dbReference>
<comment type="catalytic activity">
    <reaction evidence="17 18">
        <text>N(6)-biotinyl-L-lysyl-[protein] + hydrogencarbonate + ATP = N(6)-carboxybiotinyl-L-lysyl-[protein] + ADP + phosphate + H(+)</text>
        <dbReference type="Rhea" id="RHEA:13501"/>
        <dbReference type="Rhea" id="RHEA-COMP:10505"/>
        <dbReference type="Rhea" id="RHEA-COMP:10506"/>
        <dbReference type="ChEBI" id="CHEBI:15378"/>
        <dbReference type="ChEBI" id="CHEBI:17544"/>
        <dbReference type="ChEBI" id="CHEBI:30616"/>
        <dbReference type="ChEBI" id="CHEBI:43474"/>
        <dbReference type="ChEBI" id="CHEBI:83144"/>
        <dbReference type="ChEBI" id="CHEBI:83145"/>
        <dbReference type="ChEBI" id="CHEBI:456216"/>
        <dbReference type="EC" id="6.3.4.14"/>
    </reaction>
</comment>
<evidence type="ECO:0000256" key="15">
    <source>
        <dbReference type="ARBA" id="ARBA00023267"/>
    </source>
</evidence>
<proteinExistence type="predicted"/>
<evidence type="ECO:0000256" key="18">
    <source>
        <dbReference type="RuleBase" id="RU365063"/>
    </source>
</evidence>
<accession>A0A0X1T5W6</accession>
<dbReference type="SUPFAM" id="SSF56059">
    <property type="entry name" value="Glutathione synthetase ATP-binding domain-like"/>
    <property type="match status" value="1"/>
</dbReference>
<dbReference type="Pfam" id="PF02785">
    <property type="entry name" value="Biotin_carb_C"/>
    <property type="match status" value="1"/>
</dbReference>
<keyword evidence="14 18" id="KW-0275">Fatty acid biosynthesis</keyword>
<dbReference type="Pfam" id="PF02786">
    <property type="entry name" value="CPSase_L_D2"/>
    <property type="match status" value="1"/>
</dbReference>
<dbReference type="InterPro" id="IPR051602">
    <property type="entry name" value="ACC_Biotin_Carboxylase"/>
</dbReference>
<dbReference type="InterPro" id="IPR005479">
    <property type="entry name" value="CPAse_ATP-bd"/>
</dbReference>
<dbReference type="InterPro" id="IPR011054">
    <property type="entry name" value="Rudment_hybrid_motif"/>
</dbReference>